<evidence type="ECO:0000313" key="6">
    <source>
        <dbReference type="Proteomes" id="UP000002279"/>
    </source>
</evidence>
<keyword evidence="2" id="KW-0539">Nucleus</keyword>
<feature type="compositionally biased region" description="Basic and acidic residues" evidence="3">
    <location>
        <begin position="112"/>
        <end position="130"/>
    </location>
</feature>
<sequence>MIGGRPGVVHFRCTFPRSQQPVGTQLTRFSRQNHRNPAPHYVGIPPPRPKTRFGVPEPQSEAGQTLCSGVAMVSPGSSRARPFPTSSPRRRAVKEPGSHGVDMEPLVATGAEGDRQSEKAAEVTRPERSARSPAGDSLIHSAEGLGQDIFKICKEYLRPLKRFLRKLYLPRDLPWEKRLRCMKKSLVVLGNHIDTFLQHYCRAWETKHWKKMLWRFVSLFSDLDAKQLRRLYRLSKNHQAAKLSVASSPLEPATSAEPGDSLPKLYNAWGLQGERRAMKKGLTKKQARAPEVTLSRDKGHAQKTLMGNGSNGTRPEGRAKEKGSRGEGPAARIPRSGSGRARAICSSPSRTAAAPLRLPPLSHLQTPSSSRVIVGVGEK</sequence>
<accession>F6S9I3</accession>
<dbReference type="Proteomes" id="UP000002279">
    <property type="component" value="Chromosome 17"/>
</dbReference>
<feature type="domain" description="Chromodomain-helicase-DNA-binding protein 1-like C-terminal" evidence="4">
    <location>
        <begin position="132"/>
        <end position="235"/>
    </location>
</feature>
<evidence type="ECO:0000256" key="1">
    <source>
        <dbReference type="ARBA" id="ARBA00004123"/>
    </source>
</evidence>
<protein>
    <recommendedName>
        <fullName evidence="4">Chromodomain-helicase-DNA-binding protein 1-like C-terminal domain-containing protein</fullName>
    </recommendedName>
</protein>
<dbReference type="PANTHER" id="PTHR21765">
    <property type="entry name" value="SIMILAR TO CHROMODOMAIN-HELICASE-DNA-BINDING PROTEIN 1 (CHD-1)"/>
    <property type="match status" value="1"/>
</dbReference>
<dbReference type="FunCoup" id="F6S9I3">
    <property type="interactions" value="22"/>
</dbReference>
<proteinExistence type="predicted"/>
<dbReference type="GeneTree" id="ENSGT00390000003769"/>
<dbReference type="InterPro" id="IPR039880">
    <property type="entry name" value="CHCT1-like"/>
</dbReference>
<evidence type="ECO:0000256" key="2">
    <source>
        <dbReference type="ARBA" id="ARBA00023242"/>
    </source>
</evidence>
<dbReference type="Bgee" id="ENSOANG00000011521">
    <property type="expression patterns" value="Expressed in testis and 2 other cell types or tissues"/>
</dbReference>
<reference evidence="5" key="2">
    <citation type="submission" date="2025-08" db="UniProtKB">
        <authorList>
            <consortium name="Ensembl"/>
        </authorList>
    </citation>
    <scope>IDENTIFICATION</scope>
    <source>
        <strain evidence="5">Glennie</strain>
    </source>
</reference>
<feature type="region of interest" description="Disordered" evidence="3">
    <location>
        <begin position="73"/>
        <end position="138"/>
    </location>
</feature>
<name>F6S9I3_ORNAN</name>
<evidence type="ECO:0000256" key="3">
    <source>
        <dbReference type="SAM" id="MobiDB-lite"/>
    </source>
</evidence>
<feature type="compositionally biased region" description="Basic and acidic residues" evidence="3">
    <location>
        <begin position="315"/>
        <end position="325"/>
    </location>
</feature>
<evidence type="ECO:0000313" key="5">
    <source>
        <dbReference type="Ensembl" id="ENSOANP00000018257.3"/>
    </source>
</evidence>
<feature type="region of interest" description="Disordered" evidence="3">
    <location>
        <begin position="279"/>
        <end position="379"/>
    </location>
</feature>
<comment type="subcellular location">
    <subcellularLocation>
        <location evidence="1">Nucleus</location>
    </subcellularLocation>
</comment>
<dbReference type="GO" id="GO:0005634">
    <property type="term" value="C:nucleus"/>
    <property type="evidence" value="ECO:0007669"/>
    <property type="project" value="UniProtKB-SubCell"/>
</dbReference>
<dbReference type="OMA" id="LGNHIDT"/>
<dbReference type="SMART" id="SM01176">
    <property type="entry name" value="DUF4208"/>
    <property type="match status" value="1"/>
</dbReference>
<keyword evidence="6" id="KW-1185">Reference proteome</keyword>
<evidence type="ECO:0000259" key="4">
    <source>
        <dbReference type="SMART" id="SM01176"/>
    </source>
</evidence>
<dbReference type="Pfam" id="PF13907">
    <property type="entry name" value="CHD1-like_C"/>
    <property type="match status" value="1"/>
</dbReference>
<dbReference type="STRING" id="9258.ENSOANP00000018257"/>
<dbReference type="InParanoid" id="F6S9I3"/>
<gene>
    <name evidence="5" type="primary">CHCT1</name>
</gene>
<dbReference type="eggNOG" id="KOG0384">
    <property type="taxonomic scope" value="Eukaryota"/>
</dbReference>
<dbReference type="Ensembl" id="ENSOANT00000018260.3">
    <property type="protein sequence ID" value="ENSOANP00000018257.3"/>
    <property type="gene ID" value="ENSOANG00000011521.3"/>
</dbReference>
<dbReference type="InterPro" id="IPR025260">
    <property type="entry name" value="CHD1-like_C"/>
</dbReference>
<dbReference type="HOGENOM" id="CLU_729498_0_0_1"/>
<dbReference type="AlphaFoldDB" id="F6S9I3"/>
<reference evidence="5 6" key="1">
    <citation type="journal article" date="2008" name="Nature">
        <title>Genome analysis of the platypus reveals unique signatures of evolution.</title>
        <authorList>
            <person name="Warren W.C."/>
            <person name="Hillier L.W."/>
            <person name="Marshall Graves J.A."/>
            <person name="Birney E."/>
            <person name="Ponting C.P."/>
            <person name="Grutzner F."/>
            <person name="Belov K."/>
            <person name="Miller W."/>
            <person name="Clarke L."/>
            <person name="Chinwalla A.T."/>
            <person name="Yang S.P."/>
            <person name="Heger A."/>
            <person name="Locke D.P."/>
            <person name="Miethke P."/>
            <person name="Waters P.D."/>
            <person name="Veyrunes F."/>
            <person name="Fulton L."/>
            <person name="Fulton B."/>
            <person name="Graves T."/>
            <person name="Wallis J."/>
            <person name="Puente X.S."/>
            <person name="Lopez-Otin C."/>
            <person name="Ordonez G.R."/>
            <person name="Eichler E.E."/>
            <person name="Chen L."/>
            <person name="Cheng Z."/>
            <person name="Deakin J.E."/>
            <person name="Alsop A."/>
            <person name="Thompson K."/>
            <person name="Kirby P."/>
            <person name="Papenfuss A.T."/>
            <person name="Wakefield M.J."/>
            <person name="Olender T."/>
            <person name="Lancet D."/>
            <person name="Huttley G.A."/>
            <person name="Smit A.F."/>
            <person name="Pask A."/>
            <person name="Temple-Smith P."/>
            <person name="Batzer M.A."/>
            <person name="Walker J.A."/>
            <person name="Konkel M.K."/>
            <person name="Harris R.S."/>
            <person name="Whittington C.M."/>
            <person name="Wong E.S."/>
            <person name="Gemmell N.J."/>
            <person name="Buschiazzo E."/>
            <person name="Vargas Jentzsch I.M."/>
            <person name="Merkel A."/>
            <person name="Schmitz J."/>
            <person name="Zemann A."/>
            <person name="Churakov G."/>
            <person name="Kriegs J.O."/>
            <person name="Brosius J."/>
            <person name="Murchison E.P."/>
            <person name="Sachidanandam R."/>
            <person name="Smith C."/>
            <person name="Hannon G.J."/>
            <person name="Tsend-Ayush E."/>
            <person name="McMillan D."/>
            <person name="Attenborough R."/>
            <person name="Rens W."/>
            <person name="Ferguson-Smith M."/>
            <person name="Lefevre C.M."/>
            <person name="Sharp J.A."/>
            <person name="Nicholas K.R."/>
            <person name="Ray D.A."/>
            <person name="Kube M."/>
            <person name="Reinhardt R."/>
            <person name="Pringle T.H."/>
            <person name="Taylor J."/>
            <person name="Jones R.C."/>
            <person name="Nixon B."/>
            <person name="Dacheux J.L."/>
            <person name="Niwa H."/>
            <person name="Sekita Y."/>
            <person name="Huang X."/>
            <person name="Stark A."/>
            <person name="Kheradpour P."/>
            <person name="Kellis M."/>
            <person name="Flicek P."/>
            <person name="Chen Y."/>
            <person name="Webber C."/>
            <person name="Hardison R."/>
            <person name="Nelson J."/>
            <person name="Hallsworth-Pepin K."/>
            <person name="Delehaunty K."/>
            <person name="Markovic C."/>
            <person name="Minx P."/>
            <person name="Feng Y."/>
            <person name="Kremitzki C."/>
            <person name="Mitreva M."/>
            <person name="Glasscock J."/>
            <person name="Wylie T."/>
            <person name="Wohldmann P."/>
            <person name="Thiru P."/>
            <person name="Nhan M.N."/>
            <person name="Pohl C.S."/>
            <person name="Smith S.M."/>
            <person name="Hou S."/>
            <person name="Nefedov M."/>
            <person name="de Jong P.J."/>
            <person name="Renfree M.B."/>
            <person name="Mardis E.R."/>
            <person name="Wilson R.K."/>
        </authorList>
    </citation>
    <scope>NUCLEOTIDE SEQUENCE [LARGE SCALE GENOMIC DNA]</scope>
    <source>
        <strain evidence="5 6">Glennie</strain>
    </source>
</reference>
<dbReference type="PANTHER" id="PTHR21765:SF1">
    <property type="entry name" value="CHD1 HELICAL C-TERMINAL DOMAIN CONTAINING PROTEIN 1"/>
    <property type="match status" value="1"/>
</dbReference>
<organism evidence="5 6">
    <name type="scientific">Ornithorhynchus anatinus</name>
    <name type="common">Duckbill platypus</name>
    <dbReference type="NCBI Taxonomy" id="9258"/>
    <lineage>
        <taxon>Eukaryota</taxon>
        <taxon>Metazoa</taxon>
        <taxon>Chordata</taxon>
        <taxon>Craniata</taxon>
        <taxon>Vertebrata</taxon>
        <taxon>Euteleostomi</taxon>
        <taxon>Mammalia</taxon>
        <taxon>Monotremata</taxon>
        <taxon>Ornithorhynchidae</taxon>
        <taxon>Ornithorhynchus</taxon>
    </lineage>
</organism>
<reference evidence="5" key="3">
    <citation type="submission" date="2025-09" db="UniProtKB">
        <authorList>
            <consortium name="Ensembl"/>
        </authorList>
    </citation>
    <scope>IDENTIFICATION</scope>
    <source>
        <strain evidence="5">Glennie</strain>
    </source>
</reference>